<dbReference type="EMBL" id="JADBEF010000001">
    <property type="protein sequence ID" value="MBE1557297.1"/>
    <property type="molecule type" value="Genomic_DNA"/>
</dbReference>
<keyword evidence="1 2" id="KW-0238">DNA-binding</keyword>
<dbReference type="RefSeq" id="WP_192772951.1">
    <property type="nucleotide sequence ID" value="NZ_BAAASY010000015.1"/>
</dbReference>
<dbReference type="SUPFAM" id="SSF46689">
    <property type="entry name" value="Homeodomain-like"/>
    <property type="match status" value="1"/>
</dbReference>
<evidence type="ECO:0000259" key="3">
    <source>
        <dbReference type="PROSITE" id="PS50977"/>
    </source>
</evidence>
<gene>
    <name evidence="4" type="ORF">H4W81_000076</name>
</gene>
<sequence>MASKRDWLEAGLTVLSEEGAPALTIERLCARLNLTKGSFYHHFRGMAGFKTDLLKHFEAEHTGRYIDGAESAGASAQAKLDHLANLVLDDKGASYDLEIAVRAWALQDTEVHALQRRVDQLRVDYVRSLWRELGGREAEAEPMARLLYLVLVGAQQVVPPVPADELREIYALALRLMPEERRPTE</sequence>
<keyword evidence="5" id="KW-1185">Reference proteome</keyword>
<feature type="domain" description="HTH tetR-type" evidence="3">
    <location>
        <begin position="1"/>
        <end position="61"/>
    </location>
</feature>
<evidence type="ECO:0000256" key="2">
    <source>
        <dbReference type="PROSITE-ProRule" id="PRU00335"/>
    </source>
</evidence>
<protein>
    <submittedName>
        <fullName evidence="4">AcrR family transcriptional regulator</fullName>
    </submittedName>
</protein>
<feature type="DNA-binding region" description="H-T-H motif" evidence="2">
    <location>
        <begin position="24"/>
        <end position="43"/>
    </location>
</feature>
<reference evidence="4 5" key="1">
    <citation type="submission" date="2020-10" db="EMBL/GenBank/DDBJ databases">
        <title>Sequencing the genomes of 1000 actinobacteria strains.</title>
        <authorList>
            <person name="Klenk H.-P."/>
        </authorList>
    </citation>
    <scope>NUCLEOTIDE SEQUENCE [LARGE SCALE GENOMIC DNA]</scope>
    <source>
        <strain evidence="4 5">DSM 43748</strain>
    </source>
</reference>
<evidence type="ECO:0000256" key="1">
    <source>
        <dbReference type="ARBA" id="ARBA00023125"/>
    </source>
</evidence>
<dbReference type="Proteomes" id="UP000661607">
    <property type="component" value="Unassembled WGS sequence"/>
</dbReference>
<dbReference type="Gene3D" id="1.10.357.10">
    <property type="entry name" value="Tetracycline Repressor, domain 2"/>
    <property type="match status" value="1"/>
</dbReference>
<proteinExistence type="predicted"/>
<evidence type="ECO:0000313" key="4">
    <source>
        <dbReference type="EMBL" id="MBE1557297.1"/>
    </source>
</evidence>
<organism evidence="4 5">
    <name type="scientific">Nonomuraea africana</name>
    <dbReference type="NCBI Taxonomy" id="46171"/>
    <lineage>
        <taxon>Bacteria</taxon>
        <taxon>Bacillati</taxon>
        <taxon>Actinomycetota</taxon>
        <taxon>Actinomycetes</taxon>
        <taxon>Streptosporangiales</taxon>
        <taxon>Streptosporangiaceae</taxon>
        <taxon>Nonomuraea</taxon>
    </lineage>
</organism>
<accession>A0ABR9K5M1</accession>
<evidence type="ECO:0000313" key="5">
    <source>
        <dbReference type="Proteomes" id="UP000661607"/>
    </source>
</evidence>
<comment type="caution">
    <text evidence="4">The sequence shown here is derived from an EMBL/GenBank/DDBJ whole genome shotgun (WGS) entry which is preliminary data.</text>
</comment>
<dbReference type="PROSITE" id="PS50977">
    <property type="entry name" value="HTH_TETR_2"/>
    <property type="match status" value="1"/>
</dbReference>
<dbReference type="Pfam" id="PF00440">
    <property type="entry name" value="TetR_N"/>
    <property type="match status" value="1"/>
</dbReference>
<name>A0ABR9K5M1_9ACTN</name>
<dbReference type="InterPro" id="IPR001647">
    <property type="entry name" value="HTH_TetR"/>
</dbReference>
<dbReference type="InterPro" id="IPR009057">
    <property type="entry name" value="Homeodomain-like_sf"/>
</dbReference>